<keyword evidence="4" id="KW-1185">Reference proteome</keyword>
<sequence length="178" mass="20260">MKGAVRVELIAEISDIDLGLMSSNLPDQVHIRKAARAIILNESNQIALLYVSEKNYHKLPGGGVEANETWSEALQREVKEEVGATIEMIANLGSIIEHRGRHHLIQQSCCYLARAVEMSHTPSFTKEEQANGFQLKWMNYDQAVSLIKHDKPKDYVGQFIQKRDFLFLQKVKMYCKGM</sequence>
<dbReference type="SUPFAM" id="SSF55811">
    <property type="entry name" value="Nudix"/>
    <property type="match status" value="1"/>
</dbReference>
<dbReference type="InterPro" id="IPR000086">
    <property type="entry name" value="NUDIX_hydrolase_dom"/>
</dbReference>
<evidence type="ECO:0000313" key="4">
    <source>
        <dbReference type="Proteomes" id="UP001236415"/>
    </source>
</evidence>
<organism evidence="3 4">
    <name type="scientific">Paenibacillus polygoni</name>
    <dbReference type="NCBI Taxonomy" id="3050112"/>
    <lineage>
        <taxon>Bacteria</taxon>
        <taxon>Bacillati</taxon>
        <taxon>Bacillota</taxon>
        <taxon>Bacilli</taxon>
        <taxon>Bacillales</taxon>
        <taxon>Paenibacillaceae</taxon>
        <taxon>Paenibacillus</taxon>
    </lineage>
</organism>
<dbReference type="Pfam" id="PF00293">
    <property type="entry name" value="NUDIX"/>
    <property type="match status" value="1"/>
</dbReference>
<feature type="domain" description="Nudix hydrolase" evidence="2">
    <location>
        <begin position="30"/>
        <end position="160"/>
    </location>
</feature>
<dbReference type="RefSeq" id="WP_285748525.1">
    <property type="nucleotide sequence ID" value="NZ_CP127162.1"/>
</dbReference>
<gene>
    <name evidence="3" type="ORF">QPK24_10630</name>
</gene>
<protein>
    <submittedName>
        <fullName evidence="3">NUDIX domain-containing protein</fullName>
    </submittedName>
</protein>
<dbReference type="Gene3D" id="3.90.79.10">
    <property type="entry name" value="Nucleoside Triphosphate Pyrophosphohydrolase"/>
    <property type="match status" value="1"/>
</dbReference>
<name>A0ABY8XC28_9BACL</name>
<evidence type="ECO:0000259" key="2">
    <source>
        <dbReference type="PROSITE" id="PS51462"/>
    </source>
</evidence>
<dbReference type="InterPro" id="IPR051325">
    <property type="entry name" value="Nudix_hydrolase_domain"/>
</dbReference>
<dbReference type="EMBL" id="CP127162">
    <property type="protein sequence ID" value="WIV21086.1"/>
    <property type="molecule type" value="Genomic_DNA"/>
</dbReference>
<proteinExistence type="predicted"/>
<reference evidence="3 4" key="1">
    <citation type="submission" date="2023-06" db="EMBL/GenBank/DDBJ databases">
        <title>Paenibacillus polygonum sp. nov., an endophytic bacterium, isolated from Polygonum lapathifolium L. in Nanji Wetland National Nature Reserve, South of Poyang Lake, Jiangxi Province, China.</title>
        <authorList>
            <person name="Yu Z."/>
        </authorList>
    </citation>
    <scope>NUCLEOTIDE SEQUENCE [LARGE SCALE GENOMIC DNA]</scope>
    <source>
        <strain evidence="3 4">C31</strain>
    </source>
</reference>
<dbReference type="InterPro" id="IPR020084">
    <property type="entry name" value="NUDIX_hydrolase_CS"/>
</dbReference>
<dbReference type="Proteomes" id="UP001236415">
    <property type="component" value="Chromosome"/>
</dbReference>
<dbReference type="PROSITE" id="PS00893">
    <property type="entry name" value="NUDIX_BOX"/>
    <property type="match status" value="1"/>
</dbReference>
<dbReference type="PANTHER" id="PTHR21340:SF0">
    <property type="entry name" value="BIS(5'-NUCLEOSYL)-TETRAPHOSPHATASE [ASYMMETRICAL]"/>
    <property type="match status" value="1"/>
</dbReference>
<dbReference type="InterPro" id="IPR015797">
    <property type="entry name" value="NUDIX_hydrolase-like_dom_sf"/>
</dbReference>
<evidence type="ECO:0000313" key="3">
    <source>
        <dbReference type="EMBL" id="WIV21086.1"/>
    </source>
</evidence>
<evidence type="ECO:0000256" key="1">
    <source>
        <dbReference type="ARBA" id="ARBA00022801"/>
    </source>
</evidence>
<accession>A0ABY8XC28</accession>
<dbReference type="PANTHER" id="PTHR21340">
    <property type="entry name" value="DIADENOSINE 5,5-P1,P4-TETRAPHOSPHATE PYROPHOSPHOHYDROLASE MUTT"/>
    <property type="match status" value="1"/>
</dbReference>
<dbReference type="PROSITE" id="PS51462">
    <property type="entry name" value="NUDIX"/>
    <property type="match status" value="1"/>
</dbReference>
<keyword evidence="1" id="KW-0378">Hydrolase</keyword>